<dbReference type="InterPro" id="IPR025405">
    <property type="entry name" value="DUF4131"/>
</dbReference>
<dbReference type="InterPro" id="IPR004477">
    <property type="entry name" value="ComEC_N"/>
</dbReference>
<evidence type="ECO:0000313" key="10">
    <source>
        <dbReference type="Proteomes" id="UP001501758"/>
    </source>
</evidence>
<dbReference type="EMBL" id="BAAAGE010000001">
    <property type="protein sequence ID" value="GAA0716741.1"/>
    <property type="molecule type" value="Genomic_DNA"/>
</dbReference>
<feature type="transmembrane region" description="Helical" evidence="6">
    <location>
        <begin position="361"/>
        <end position="377"/>
    </location>
</feature>
<feature type="domain" description="ComEC/Rec2-related protein" evidence="7">
    <location>
        <begin position="235"/>
        <end position="501"/>
    </location>
</feature>
<dbReference type="RefSeq" id="WP_343911525.1">
    <property type="nucleotide sequence ID" value="NZ_BAAAGE010000001.1"/>
</dbReference>
<keyword evidence="10" id="KW-1185">Reference proteome</keyword>
<evidence type="ECO:0000256" key="5">
    <source>
        <dbReference type="ARBA" id="ARBA00023136"/>
    </source>
</evidence>
<feature type="domain" description="DUF4131" evidence="8">
    <location>
        <begin position="33"/>
        <end position="189"/>
    </location>
</feature>
<dbReference type="PANTHER" id="PTHR30619">
    <property type="entry name" value="DNA INTERNALIZATION/COMPETENCE PROTEIN COMEC/REC2"/>
    <property type="match status" value="1"/>
</dbReference>
<evidence type="ECO:0000259" key="7">
    <source>
        <dbReference type="Pfam" id="PF03772"/>
    </source>
</evidence>
<dbReference type="PANTHER" id="PTHR30619:SF1">
    <property type="entry name" value="RECOMBINATION PROTEIN 2"/>
    <property type="match status" value="1"/>
</dbReference>
<feature type="transmembrane region" description="Helical" evidence="6">
    <location>
        <begin position="336"/>
        <end position="355"/>
    </location>
</feature>
<feature type="transmembrane region" description="Helical" evidence="6">
    <location>
        <begin position="290"/>
        <end position="307"/>
    </location>
</feature>
<dbReference type="NCBIfam" id="TIGR00360">
    <property type="entry name" value="ComEC_N-term"/>
    <property type="match status" value="1"/>
</dbReference>
<dbReference type="Pfam" id="PF13567">
    <property type="entry name" value="DUF4131"/>
    <property type="match status" value="1"/>
</dbReference>
<feature type="transmembrane region" description="Helical" evidence="6">
    <location>
        <begin position="452"/>
        <end position="472"/>
    </location>
</feature>
<evidence type="ECO:0000259" key="8">
    <source>
        <dbReference type="Pfam" id="PF13567"/>
    </source>
</evidence>
<accession>A0ABP3TW74</accession>
<feature type="transmembrane region" description="Helical" evidence="6">
    <location>
        <begin position="389"/>
        <end position="412"/>
    </location>
</feature>
<feature type="transmembrane region" description="Helical" evidence="6">
    <location>
        <begin position="7"/>
        <end position="26"/>
    </location>
</feature>
<evidence type="ECO:0000256" key="2">
    <source>
        <dbReference type="ARBA" id="ARBA00022475"/>
    </source>
</evidence>
<dbReference type="Pfam" id="PF03772">
    <property type="entry name" value="Competence"/>
    <property type="match status" value="1"/>
</dbReference>
<keyword evidence="3 6" id="KW-0812">Transmembrane</keyword>
<evidence type="ECO:0000256" key="6">
    <source>
        <dbReference type="SAM" id="Phobius"/>
    </source>
</evidence>
<evidence type="ECO:0000313" key="9">
    <source>
        <dbReference type="EMBL" id="GAA0716741.1"/>
    </source>
</evidence>
<feature type="transmembrane region" description="Helical" evidence="6">
    <location>
        <begin position="259"/>
        <end position="278"/>
    </location>
</feature>
<protein>
    <submittedName>
        <fullName evidence="9">ComEC/Rec2 family competence protein</fullName>
    </submittedName>
</protein>
<dbReference type="Proteomes" id="UP001501758">
    <property type="component" value="Unassembled WGS sequence"/>
</dbReference>
<feature type="transmembrane region" description="Helical" evidence="6">
    <location>
        <begin position="510"/>
        <end position="527"/>
    </location>
</feature>
<name>A0ABP3TW74_9FLAO</name>
<feature type="transmembrane region" description="Helical" evidence="6">
    <location>
        <begin position="484"/>
        <end position="503"/>
    </location>
</feature>
<keyword evidence="2" id="KW-1003">Cell membrane</keyword>
<keyword evidence="4 6" id="KW-1133">Transmembrane helix</keyword>
<feature type="transmembrane region" description="Helical" evidence="6">
    <location>
        <begin position="418"/>
        <end position="443"/>
    </location>
</feature>
<comment type="subcellular location">
    <subcellularLocation>
        <location evidence="1">Cell membrane</location>
        <topology evidence="1">Multi-pass membrane protein</topology>
    </subcellularLocation>
</comment>
<reference evidence="10" key="1">
    <citation type="journal article" date="2019" name="Int. J. Syst. Evol. Microbiol.">
        <title>The Global Catalogue of Microorganisms (GCM) 10K type strain sequencing project: providing services to taxonomists for standard genome sequencing and annotation.</title>
        <authorList>
            <consortium name="The Broad Institute Genomics Platform"/>
            <consortium name="The Broad Institute Genome Sequencing Center for Infectious Disease"/>
            <person name="Wu L."/>
            <person name="Ma J."/>
        </authorList>
    </citation>
    <scope>NUCLEOTIDE SEQUENCE [LARGE SCALE GENOMIC DNA]</scope>
    <source>
        <strain evidence="10">JCM 15974</strain>
    </source>
</reference>
<gene>
    <name evidence="9" type="ORF">GCM10009430_12740</name>
</gene>
<feature type="transmembrane region" description="Helical" evidence="6">
    <location>
        <begin position="32"/>
        <end position="51"/>
    </location>
</feature>
<evidence type="ECO:0000256" key="1">
    <source>
        <dbReference type="ARBA" id="ARBA00004651"/>
    </source>
</evidence>
<organism evidence="9 10">
    <name type="scientific">Aquimarina litoralis</name>
    <dbReference type="NCBI Taxonomy" id="584605"/>
    <lineage>
        <taxon>Bacteria</taxon>
        <taxon>Pseudomonadati</taxon>
        <taxon>Bacteroidota</taxon>
        <taxon>Flavobacteriia</taxon>
        <taxon>Flavobacteriales</taxon>
        <taxon>Flavobacteriaceae</taxon>
        <taxon>Aquimarina</taxon>
    </lineage>
</organism>
<feature type="transmembrane region" description="Helical" evidence="6">
    <location>
        <begin position="58"/>
        <end position="80"/>
    </location>
</feature>
<dbReference type="InterPro" id="IPR052159">
    <property type="entry name" value="Competence_DNA_uptake"/>
</dbReference>
<proteinExistence type="predicted"/>
<evidence type="ECO:0000256" key="4">
    <source>
        <dbReference type="ARBA" id="ARBA00022989"/>
    </source>
</evidence>
<keyword evidence="5 6" id="KW-0472">Membrane</keyword>
<comment type="caution">
    <text evidence="9">The sequence shown here is derived from an EMBL/GenBank/DDBJ whole genome shotgun (WGS) entry which is preliminary data.</text>
</comment>
<evidence type="ECO:0000256" key="3">
    <source>
        <dbReference type="ARBA" id="ARBA00022692"/>
    </source>
</evidence>
<sequence>MKKLLNVPFVILTISLVLGIILGYYISISLRIAIILQTASITGLTISWWYANRIFRSTIHFSGLVIITFFFFGTTLVELYHPKNDPFHFTNRLNNSEPHVTFEFSVKKRLKSTSFYDKYIISLTSLENNKVTGDVLLKLPNKSLKTKLITGTSYLTYALLKPIPKPLNPNQFNYASYMGYEYVYYQTTIDFKNLILTDKTNFSLYRLADIIRADIFKNLSNYTFTGKQLAIINALILGQKQDIDIDTFKDYQNAGATHILAVSGLHIGILLILLNFLLKPLDYIFKRSRELKIVLTIIALWSFAIIAGLSPSILRAATMFSFITIGTYFRSKTSIYNALIISIFILVILDPLLIFSVGFQLSYVAVFSIIWMQPHLVKIYKPRFYIDKILWETLTVTITAQIGLLPLLLFYFHQFPLLFIISNLIIIPILGIVLGLGILVILLAKIHLLTDWIVMTYGNLIDFINTIIHWVAAQKAFIIKDISFSSKILVSGYLLTIVFIQTLRNYHIKRLFALSVVIALFLSVLVYEKKISHKVEELIVFHNPRNTIIGVSENQQLKIFSKDSITDTTIDFLIRGHVVANNFELSPPQILHNIYTYKDKRIFIIDENGIYDLPNFKADIILLINSPKIHLDKVIEQIQPEQIIADGSNYRSYLDRWESTCLKQKIPFHRTDKKGAYILK</sequence>